<organism evidence="7 8">
    <name type="scientific">Profundibacter amoris</name>
    <dbReference type="NCBI Taxonomy" id="2171755"/>
    <lineage>
        <taxon>Bacteria</taxon>
        <taxon>Pseudomonadati</taxon>
        <taxon>Pseudomonadota</taxon>
        <taxon>Alphaproteobacteria</taxon>
        <taxon>Rhodobacterales</taxon>
        <taxon>Paracoccaceae</taxon>
        <taxon>Profundibacter</taxon>
    </lineage>
</organism>
<feature type="domain" description="RNA polymerase sigma factor 70 region 4 type 2" evidence="6">
    <location>
        <begin position="97"/>
        <end position="146"/>
    </location>
</feature>
<dbReference type="GO" id="GO:0016987">
    <property type="term" value="F:sigma factor activity"/>
    <property type="evidence" value="ECO:0007669"/>
    <property type="project" value="UniProtKB-KW"/>
</dbReference>
<dbReference type="InterPro" id="IPR039425">
    <property type="entry name" value="RNA_pol_sigma-70-like"/>
</dbReference>
<dbReference type="EMBL" id="CP032125">
    <property type="protein sequence ID" value="AXX98197.1"/>
    <property type="molecule type" value="Genomic_DNA"/>
</dbReference>
<sequence>MTSDAQTLTDLMPALIRLARILAPSPDMAEDMAQEALLRVWARMKNGATIEDLRPYLMTTLRNASTKPAQQHQELTEQNTPGKPAEVWSRFACGDVNDAITRLPADQADLLRMAALQGTSYARIAKTFDLPIGTVMSRISRARAQLRADLNLPKSKAVETLLQDMAS</sequence>
<gene>
    <name evidence="7" type="ORF">BAR1_09790</name>
</gene>
<dbReference type="SUPFAM" id="SSF88946">
    <property type="entry name" value="Sigma2 domain of RNA polymerase sigma factors"/>
    <property type="match status" value="1"/>
</dbReference>
<keyword evidence="4" id="KW-0804">Transcription</keyword>
<dbReference type="InterPro" id="IPR036388">
    <property type="entry name" value="WH-like_DNA-bd_sf"/>
</dbReference>
<dbReference type="GO" id="GO:0006352">
    <property type="term" value="P:DNA-templated transcription initiation"/>
    <property type="evidence" value="ECO:0007669"/>
    <property type="project" value="InterPro"/>
</dbReference>
<dbReference type="RefSeq" id="WP_118942853.1">
    <property type="nucleotide sequence ID" value="NZ_CP032125.1"/>
</dbReference>
<accession>A0A347UH69</accession>
<evidence type="ECO:0000256" key="2">
    <source>
        <dbReference type="ARBA" id="ARBA00023015"/>
    </source>
</evidence>
<dbReference type="InterPro" id="IPR007627">
    <property type="entry name" value="RNA_pol_sigma70_r2"/>
</dbReference>
<evidence type="ECO:0000256" key="4">
    <source>
        <dbReference type="ARBA" id="ARBA00023163"/>
    </source>
</evidence>
<dbReference type="InterPro" id="IPR013325">
    <property type="entry name" value="RNA_pol_sigma_r2"/>
</dbReference>
<evidence type="ECO:0000313" key="7">
    <source>
        <dbReference type="EMBL" id="AXX98197.1"/>
    </source>
</evidence>
<dbReference type="SUPFAM" id="SSF88659">
    <property type="entry name" value="Sigma3 and sigma4 domains of RNA polymerase sigma factors"/>
    <property type="match status" value="1"/>
</dbReference>
<dbReference type="PANTHER" id="PTHR43133">
    <property type="entry name" value="RNA POLYMERASE ECF-TYPE SIGMA FACTO"/>
    <property type="match status" value="1"/>
</dbReference>
<dbReference type="NCBIfam" id="TIGR02937">
    <property type="entry name" value="sigma70-ECF"/>
    <property type="match status" value="1"/>
</dbReference>
<dbReference type="Pfam" id="PF08281">
    <property type="entry name" value="Sigma70_r4_2"/>
    <property type="match status" value="1"/>
</dbReference>
<dbReference type="PANTHER" id="PTHR43133:SF25">
    <property type="entry name" value="RNA POLYMERASE SIGMA FACTOR RFAY-RELATED"/>
    <property type="match status" value="1"/>
</dbReference>
<dbReference type="OrthoDB" id="7872444at2"/>
<evidence type="ECO:0000259" key="5">
    <source>
        <dbReference type="Pfam" id="PF04542"/>
    </source>
</evidence>
<protein>
    <submittedName>
        <fullName evidence="7">RNA polymerase sigma factor</fullName>
    </submittedName>
</protein>
<dbReference type="KEGG" id="pamo:BAR1_09790"/>
<name>A0A347UH69_9RHOB</name>
<evidence type="ECO:0000259" key="6">
    <source>
        <dbReference type="Pfam" id="PF08281"/>
    </source>
</evidence>
<dbReference type="InterPro" id="IPR014284">
    <property type="entry name" value="RNA_pol_sigma-70_dom"/>
</dbReference>
<evidence type="ECO:0000256" key="3">
    <source>
        <dbReference type="ARBA" id="ARBA00023082"/>
    </source>
</evidence>
<dbReference type="Gene3D" id="1.10.10.10">
    <property type="entry name" value="Winged helix-like DNA-binding domain superfamily/Winged helix DNA-binding domain"/>
    <property type="match status" value="1"/>
</dbReference>
<proteinExistence type="inferred from homology"/>
<dbReference type="Pfam" id="PF04542">
    <property type="entry name" value="Sigma70_r2"/>
    <property type="match status" value="1"/>
</dbReference>
<dbReference type="InterPro" id="IPR013324">
    <property type="entry name" value="RNA_pol_sigma_r3/r4-like"/>
</dbReference>
<evidence type="ECO:0000256" key="1">
    <source>
        <dbReference type="ARBA" id="ARBA00010641"/>
    </source>
</evidence>
<keyword evidence="8" id="KW-1185">Reference proteome</keyword>
<dbReference type="Gene3D" id="1.10.1740.10">
    <property type="match status" value="1"/>
</dbReference>
<keyword evidence="3" id="KW-0731">Sigma factor</keyword>
<dbReference type="Proteomes" id="UP000261704">
    <property type="component" value="Chromosome"/>
</dbReference>
<reference evidence="7 8" key="1">
    <citation type="submission" date="2018-09" db="EMBL/GenBank/DDBJ databases">
        <title>Profundibacter amoris BAR1 gen. nov., sp. nov., a new member of the Roseobacter clade isolated at Lokis Castle Vent Field on the Arctic Mid-Oceanic Ridge.</title>
        <authorList>
            <person name="Le Moine Bauer S."/>
            <person name="Sjoeberg A.G."/>
            <person name="L'Haridon S."/>
            <person name="Stokke R."/>
            <person name="Roalkvam I."/>
            <person name="Steen I.H."/>
            <person name="Dahle H."/>
        </authorList>
    </citation>
    <scope>NUCLEOTIDE SEQUENCE [LARGE SCALE GENOMIC DNA]</scope>
    <source>
        <strain evidence="7 8">BAR1</strain>
    </source>
</reference>
<evidence type="ECO:0000313" key="8">
    <source>
        <dbReference type="Proteomes" id="UP000261704"/>
    </source>
</evidence>
<dbReference type="CDD" id="cd06171">
    <property type="entry name" value="Sigma70_r4"/>
    <property type="match status" value="1"/>
</dbReference>
<dbReference type="AlphaFoldDB" id="A0A347UH69"/>
<comment type="similarity">
    <text evidence="1">Belongs to the sigma-70 factor family. ECF subfamily.</text>
</comment>
<keyword evidence="2" id="KW-0805">Transcription regulation</keyword>
<dbReference type="InterPro" id="IPR013249">
    <property type="entry name" value="RNA_pol_sigma70_r4_t2"/>
</dbReference>
<dbReference type="GO" id="GO:0003677">
    <property type="term" value="F:DNA binding"/>
    <property type="evidence" value="ECO:0007669"/>
    <property type="project" value="InterPro"/>
</dbReference>
<feature type="domain" description="RNA polymerase sigma-70 region 2" evidence="5">
    <location>
        <begin position="11"/>
        <end position="65"/>
    </location>
</feature>